<comment type="caution">
    <text evidence="1">The sequence shown here is derived from an EMBL/GenBank/DDBJ whole genome shotgun (WGS) entry which is preliminary data.</text>
</comment>
<proteinExistence type="predicted"/>
<reference evidence="2" key="1">
    <citation type="journal article" date="2023" name="G3 (Bethesda)">
        <title>Genome assembly and association tests identify interacting loci associated with vigor, precocity, and sex in interspecific pistachio rootstocks.</title>
        <authorList>
            <person name="Palmer W."/>
            <person name="Jacygrad E."/>
            <person name="Sagayaradj S."/>
            <person name="Cavanaugh K."/>
            <person name="Han R."/>
            <person name="Bertier L."/>
            <person name="Beede B."/>
            <person name="Kafkas S."/>
            <person name="Golino D."/>
            <person name="Preece J."/>
            <person name="Michelmore R."/>
        </authorList>
    </citation>
    <scope>NUCLEOTIDE SEQUENCE [LARGE SCALE GENOMIC DNA]</scope>
</reference>
<name>A0ACC1ADF0_9ROSI</name>
<dbReference type="Proteomes" id="UP001164250">
    <property type="component" value="Chromosome 10"/>
</dbReference>
<organism evidence="1 2">
    <name type="scientific">Pistacia atlantica</name>
    <dbReference type="NCBI Taxonomy" id="434234"/>
    <lineage>
        <taxon>Eukaryota</taxon>
        <taxon>Viridiplantae</taxon>
        <taxon>Streptophyta</taxon>
        <taxon>Embryophyta</taxon>
        <taxon>Tracheophyta</taxon>
        <taxon>Spermatophyta</taxon>
        <taxon>Magnoliopsida</taxon>
        <taxon>eudicotyledons</taxon>
        <taxon>Gunneridae</taxon>
        <taxon>Pentapetalae</taxon>
        <taxon>rosids</taxon>
        <taxon>malvids</taxon>
        <taxon>Sapindales</taxon>
        <taxon>Anacardiaceae</taxon>
        <taxon>Pistacia</taxon>
    </lineage>
</organism>
<dbReference type="EMBL" id="CM047906">
    <property type="protein sequence ID" value="KAJ0085374.1"/>
    <property type="molecule type" value="Genomic_DNA"/>
</dbReference>
<evidence type="ECO:0000313" key="2">
    <source>
        <dbReference type="Proteomes" id="UP001164250"/>
    </source>
</evidence>
<accession>A0ACC1ADF0</accession>
<protein>
    <submittedName>
        <fullName evidence="1">Uncharacterized protein</fullName>
    </submittedName>
</protein>
<gene>
    <name evidence="1" type="ORF">Patl1_08469</name>
</gene>
<keyword evidence="2" id="KW-1185">Reference proteome</keyword>
<sequence>MGAFLSLASPKCRTSDFGETSKNESCKKQKMSPGFTQYGPRLIPSLPDELSIQILARVPRICYFNMKLVCRKWKETIMNPELFKVRKELGMREEWLYILTKVEDDTLLWHALDPLSRKWQRLPPIPHVVREDESRKGSSGLWTWNVVRAKH</sequence>
<evidence type="ECO:0000313" key="1">
    <source>
        <dbReference type="EMBL" id="KAJ0085374.1"/>
    </source>
</evidence>